<evidence type="ECO:0000313" key="1">
    <source>
        <dbReference type="EMBL" id="MBP0445840.1"/>
    </source>
</evidence>
<protein>
    <recommendedName>
        <fullName evidence="3">Baseplate protein J-like domain-containing protein</fullName>
    </recommendedName>
</protein>
<dbReference type="PANTHER" id="PTHR37829">
    <property type="entry name" value="PHAGE-LIKE ELEMENT PBSX PROTEIN XKDT"/>
    <property type="match status" value="1"/>
</dbReference>
<dbReference type="RefSeq" id="WP_209380105.1">
    <property type="nucleotide sequence ID" value="NZ_JAGIZB010000012.1"/>
</dbReference>
<dbReference type="EMBL" id="JAGIZB010000012">
    <property type="protein sequence ID" value="MBP0445840.1"/>
    <property type="molecule type" value="Genomic_DNA"/>
</dbReference>
<name>A0ABS4AH40_9PROT</name>
<gene>
    <name evidence="1" type="ORF">J8J14_13755</name>
</gene>
<evidence type="ECO:0000313" key="2">
    <source>
        <dbReference type="Proteomes" id="UP000681594"/>
    </source>
</evidence>
<accession>A0ABS4AH40</accession>
<evidence type="ECO:0008006" key="3">
    <source>
        <dbReference type="Google" id="ProtNLM"/>
    </source>
</evidence>
<dbReference type="InterPro" id="IPR052399">
    <property type="entry name" value="Phage_Baseplate_Assmbl_Protein"/>
</dbReference>
<dbReference type="Proteomes" id="UP000681594">
    <property type="component" value="Unassembled WGS sequence"/>
</dbReference>
<sequence length="583" mass="60998">MSGTSTGFTARPYDAIVRDLLTTLLGGTVRESLTAPAEGMAVTPLLLARRPVRSVSFLEGMVQTGAGAAARQIPFRFTPADFELVSASGAGEPDAIRFRPEGRRPVPGTPLTVNYFPVQADPTELTDVSVGSVVRTLLETVGRELALSYQMLDRIYDSAFIDTAEGGSLDRLVALVGVARLPAARPLVGLRFERAEREPGRITVPAGTAVGDAAGARYLTIAPLTLEPGESDREVDAVGEADGTPLVEAGSLTRPETLVAGIARVGNPRPARRLAAPESDEQLRRRARGAMGAAGRGTREALEFALAAMPEVRSVRVQEQPDGLPGTVRLEIALSDTSEAARARVQARIDDVRPAGIRVRWGDAARRRLTLLVTLRLAGSSLEPAALASLQSGIEAALRAHVAALGPGAELRRSQLLRLALQDPRVTDATVSIRSDDPAAPEAEQLTLPGDTVAELQAVTFAPPAFEQAPGDTPPSRAVAGAVLPVLPAPGITMEEVRGAIASAVAAHLATRAPDRPLTLDSLAAAIRDDTRFALVRGSASITVEAGSRFLQLTDGTGAYVPGPNERIEAGTLDIVPDDGGSP</sequence>
<organism evidence="1 2">
    <name type="scientific">Pararoseomonas baculiformis</name>
    <dbReference type="NCBI Taxonomy" id="2820812"/>
    <lineage>
        <taxon>Bacteria</taxon>
        <taxon>Pseudomonadati</taxon>
        <taxon>Pseudomonadota</taxon>
        <taxon>Alphaproteobacteria</taxon>
        <taxon>Acetobacterales</taxon>
        <taxon>Acetobacteraceae</taxon>
        <taxon>Pararoseomonas</taxon>
    </lineage>
</organism>
<proteinExistence type="predicted"/>
<reference evidence="1 2" key="1">
    <citation type="submission" date="2021-03" db="EMBL/GenBank/DDBJ databases">
        <authorList>
            <person name="So Y."/>
        </authorList>
    </citation>
    <scope>NUCLEOTIDE SEQUENCE [LARGE SCALE GENOMIC DNA]</scope>
    <source>
        <strain evidence="1 2">SSH11</strain>
    </source>
</reference>
<comment type="caution">
    <text evidence="1">The sequence shown here is derived from an EMBL/GenBank/DDBJ whole genome shotgun (WGS) entry which is preliminary data.</text>
</comment>
<keyword evidence="2" id="KW-1185">Reference proteome</keyword>
<dbReference type="PANTHER" id="PTHR37829:SF3">
    <property type="entry name" value="PROTEIN JAYE-RELATED"/>
    <property type="match status" value="1"/>
</dbReference>